<dbReference type="Proteomes" id="UP000483820">
    <property type="component" value="Chromosome III"/>
</dbReference>
<gene>
    <name evidence="2" type="ORF">GCK72_011677</name>
</gene>
<protein>
    <submittedName>
        <fullName evidence="2">Uncharacterized protein</fullName>
    </submittedName>
</protein>
<evidence type="ECO:0000256" key="1">
    <source>
        <dbReference type="SAM" id="SignalP"/>
    </source>
</evidence>
<feature type="chain" id="PRO_5025527916" evidence="1">
    <location>
        <begin position="23"/>
        <end position="78"/>
    </location>
</feature>
<dbReference type="EMBL" id="WUAV01000003">
    <property type="protein sequence ID" value="KAF1763411.1"/>
    <property type="molecule type" value="Genomic_DNA"/>
</dbReference>
<dbReference type="PROSITE" id="PS51257">
    <property type="entry name" value="PROKAR_LIPOPROTEIN"/>
    <property type="match status" value="1"/>
</dbReference>
<evidence type="ECO:0000313" key="2">
    <source>
        <dbReference type="EMBL" id="KAF1763411.1"/>
    </source>
</evidence>
<dbReference type="AlphaFoldDB" id="A0A6A5H9B2"/>
<feature type="signal peptide" evidence="1">
    <location>
        <begin position="1"/>
        <end position="22"/>
    </location>
</feature>
<dbReference type="RefSeq" id="XP_003094572.2">
    <property type="nucleotide sequence ID" value="XM_003094524.2"/>
</dbReference>
<reference evidence="2 3" key="1">
    <citation type="submission" date="2019-12" db="EMBL/GenBank/DDBJ databases">
        <title>Chromosome-level assembly of the Caenorhabditis remanei genome.</title>
        <authorList>
            <person name="Teterina A.A."/>
            <person name="Willis J.H."/>
            <person name="Phillips P.C."/>
        </authorList>
    </citation>
    <scope>NUCLEOTIDE SEQUENCE [LARGE SCALE GENOMIC DNA]</scope>
    <source>
        <strain evidence="2 3">PX506</strain>
        <tissue evidence="2">Whole organism</tissue>
    </source>
</reference>
<organism evidence="2 3">
    <name type="scientific">Caenorhabditis remanei</name>
    <name type="common">Caenorhabditis vulgaris</name>
    <dbReference type="NCBI Taxonomy" id="31234"/>
    <lineage>
        <taxon>Eukaryota</taxon>
        <taxon>Metazoa</taxon>
        <taxon>Ecdysozoa</taxon>
        <taxon>Nematoda</taxon>
        <taxon>Chromadorea</taxon>
        <taxon>Rhabditida</taxon>
        <taxon>Rhabditina</taxon>
        <taxon>Rhabditomorpha</taxon>
        <taxon>Rhabditoidea</taxon>
        <taxon>Rhabditidae</taxon>
        <taxon>Peloderinae</taxon>
        <taxon>Caenorhabditis</taxon>
    </lineage>
</organism>
<comment type="caution">
    <text evidence="2">The sequence shown here is derived from an EMBL/GenBank/DDBJ whole genome shotgun (WGS) entry which is preliminary data.</text>
</comment>
<evidence type="ECO:0000313" key="3">
    <source>
        <dbReference type="Proteomes" id="UP000483820"/>
    </source>
</evidence>
<proteinExistence type="predicted"/>
<dbReference type="CTD" id="9804947"/>
<dbReference type="GeneID" id="9804947"/>
<dbReference type="KEGG" id="crq:GCK72_011677"/>
<keyword evidence="1" id="KW-0732">Signal</keyword>
<name>A0A6A5H9B2_CAERE</name>
<sequence length="78" mass="8714">MFTIKSLLIALVLSTIVIMASCAPRGHHTSCHKILNLAEVTCGHRCENPSVLQKGCLKKRQYSMDEILATCCPDYFFL</sequence>
<accession>A0A6A5H9B2</accession>